<protein>
    <submittedName>
        <fullName evidence="2">Type IV pilus assembly protein PilM</fullName>
    </submittedName>
</protein>
<dbReference type="SMART" id="SM00842">
    <property type="entry name" value="FtsA"/>
    <property type="match status" value="1"/>
</dbReference>
<accession>A0A6I4NZ19</accession>
<dbReference type="AlphaFoldDB" id="A0A6I4NZ19"/>
<dbReference type="NCBIfam" id="TIGR01175">
    <property type="entry name" value="pilM"/>
    <property type="match status" value="1"/>
</dbReference>
<dbReference type="CDD" id="cd24049">
    <property type="entry name" value="ASKHA_NBD_PilM"/>
    <property type="match status" value="1"/>
</dbReference>
<dbReference type="InterPro" id="IPR043129">
    <property type="entry name" value="ATPase_NBD"/>
</dbReference>
<evidence type="ECO:0000313" key="2">
    <source>
        <dbReference type="EMBL" id="MWB99593.1"/>
    </source>
</evidence>
<dbReference type="Pfam" id="PF11104">
    <property type="entry name" value="PilM_2"/>
    <property type="match status" value="1"/>
</dbReference>
<evidence type="ECO:0000313" key="3">
    <source>
        <dbReference type="Proteomes" id="UP000438182"/>
    </source>
</evidence>
<reference evidence="2 3" key="1">
    <citation type="submission" date="2019-12" db="EMBL/GenBank/DDBJ databases">
        <authorList>
            <person name="Kim Y.S."/>
        </authorList>
    </citation>
    <scope>NUCLEOTIDE SEQUENCE [LARGE SCALE GENOMIC DNA]</scope>
    <source>
        <strain evidence="2 3">MMS17-SY077</strain>
    </source>
</reference>
<organism evidence="2 3">
    <name type="scientific">Agromyces seonyuensis</name>
    <dbReference type="NCBI Taxonomy" id="2662446"/>
    <lineage>
        <taxon>Bacteria</taxon>
        <taxon>Bacillati</taxon>
        <taxon>Actinomycetota</taxon>
        <taxon>Actinomycetes</taxon>
        <taxon>Micrococcales</taxon>
        <taxon>Microbacteriaceae</taxon>
        <taxon>Agromyces</taxon>
    </lineage>
</organism>
<gene>
    <name evidence="2" type="primary">pilM</name>
    <name evidence="2" type="ORF">GB864_13665</name>
</gene>
<dbReference type="InterPro" id="IPR003494">
    <property type="entry name" value="SHS2_FtsA"/>
</dbReference>
<feature type="domain" description="SHS2" evidence="1">
    <location>
        <begin position="5"/>
        <end position="173"/>
    </location>
</feature>
<dbReference type="PANTHER" id="PTHR32432">
    <property type="entry name" value="CELL DIVISION PROTEIN FTSA-RELATED"/>
    <property type="match status" value="1"/>
</dbReference>
<dbReference type="RefSeq" id="WP_160425973.1">
    <property type="nucleotide sequence ID" value="NZ_WSTA01000068.1"/>
</dbReference>
<comment type="caution">
    <text evidence="2">The sequence shown here is derived from an EMBL/GenBank/DDBJ whole genome shotgun (WGS) entry which is preliminary data.</text>
</comment>
<keyword evidence="3" id="KW-1185">Reference proteome</keyword>
<dbReference type="SUPFAM" id="SSF53067">
    <property type="entry name" value="Actin-like ATPase domain"/>
    <property type="match status" value="2"/>
</dbReference>
<dbReference type="InterPro" id="IPR005883">
    <property type="entry name" value="PilM"/>
</dbReference>
<sequence>MARSIAGIDIGNGSIRAAEIVRRNRSKPLLVRYSEVPLPEGAVSRGEVKEPNTVAAALKTLWQQGGFKTKDVVLGIGNHRVISRDFSLRKLPADQLRDVLAFEARDVLPIAVVDAVLDFYPIAEYQGDQGPMLSGLLIAAEKDMVLGNVRSVERAGLNALDVDLVPFALSRALLGAEAPGTAAVVDVGAESITVVVVRDGIPQFVRIVPTGGKDVTTAVLDGLDTDPTAAEASKRDLGLSAAAGLGEDARRAAGFIEQVVGDQLTSIRNTISYYSGGHPGAPATRILLTGGAAQLRGFPEALAGLTGLPVLQVDPLTRVDVARSVDRARLADGERHLAVAVGLAIGAAA</sequence>
<dbReference type="PANTHER" id="PTHR32432:SF3">
    <property type="entry name" value="ETHANOLAMINE UTILIZATION PROTEIN EUTJ"/>
    <property type="match status" value="1"/>
</dbReference>
<dbReference type="Proteomes" id="UP000438182">
    <property type="component" value="Unassembled WGS sequence"/>
</dbReference>
<dbReference type="EMBL" id="WSTA01000068">
    <property type="protein sequence ID" value="MWB99593.1"/>
    <property type="molecule type" value="Genomic_DNA"/>
</dbReference>
<dbReference type="Gene3D" id="3.30.420.40">
    <property type="match status" value="2"/>
</dbReference>
<dbReference type="GO" id="GO:0051301">
    <property type="term" value="P:cell division"/>
    <property type="evidence" value="ECO:0007669"/>
    <property type="project" value="InterPro"/>
</dbReference>
<proteinExistence type="predicted"/>
<dbReference type="InterPro" id="IPR050696">
    <property type="entry name" value="FtsA/MreB"/>
</dbReference>
<dbReference type="PIRSF" id="PIRSF019169">
    <property type="entry name" value="PilM"/>
    <property type="match status" value="1"/>
</dbReference>
<evidence type="ECO:0000259" key="1">
    <source>
        <dbReference type="SMART" id="SM00842"/>
    </source>
</evidence>
<dbReference type="Gene3D" id="3.30.1490.300">
    <property type="match status" value="1"/>
</dbReference>
<name>A0A6I4NZ19_9MICO</name>